<dbReference type="EMBL" id="VLKF01000001">
    <property type="protein sequence ID" value="TWH73064.1"/>
    <property type="molecule type" value="Genomic_DNA"/>
</dbReference>
<dbReference type="AlphaFoldDB" id="A0A562IR58"/>
<keyword evidence="2" id="KW-1185">Reference proteome</keyword>
<sequence>MPRWPATPAPDALGPVVLGVVVHGPVLLARSPGIAAGLRCVFAHPGGLHLPIVVRATGVQAEAAGRRTFPRRDGEPQPWSGLLVTLTVDGVTGPADPVGPTSSGGADSFRSEGSWWAGALPNDGRLTVTVGWPAAGLAEATTVLQLDPLDDVADRVVPLH</sequence>
<reference evidence="1 2" key="1">
    <citation type="submission" date="2019-07" db="EMBL/GenBank/DDBJ databases">
        <title>R&amp;d 2014.</title>
        <authorList>
            <person name="Klenk H.-P."/>
        </authorList>
    </citation>
    <scope>NUCLEOTIDE SEQUENCE [LARGE SCALE GENOMIC DNA]</scope>
    <source>
        <strain evidence="1 2">DSM 45764</strain>
    </source>
</reference>
<dbReference type="RefSeq" id="WP_153360995.1">
    <property type="nucleotide sequence ID" value="NZ_ML762500.1"/>
</dbReference>
<dbReference type="OrthoDB" id="4461988at2"/>
<accession>A0A562IR58</accession>
<organism evidence="1 2">
    <name type="scientific">Modestobacter roseus</name>
    <dbReference type="NCBI Taxonomy" id="1181884"/>
    <lineage>
        <taxon>Bacteria</taxon>
        <taxon>Bacillati</taxon>
        <taxon>Actinomycetota</taxon>
        <taxon>Actinomycetes</taxon>
        <taxon>Geodermatophilales</taxon>
        <taxon>Geodermatophilaceae</taxon>
        <taxon>Modestobacter</taxon>
    </lineage>
</organism>
<evidence type="ECO:0000313" key="1">
    <source>
        <dbReference type="EMBL" id="TWH73064.1"/>
    </source>
</evidence>
<gene>
    <name evidence="1" type="ORF">JD78_01587</name>
</gene>
<protein>
    <submittedName>
        <fullName evidence="1">Uncharacterized protein</fullName>
    </submittedName>
</protein>
<name>A0A562IR58_9ACTN</name>
<proteinExistence type="predicted"/>
<evidence type="ECO:0000313" key="2">
    <source>
        <dbReference type="Proteomes" id="UP000321490"/>
    </source>
</evidence>
<comment type="caution">
    <text evidence="1">The sequence shown here is derived from an EMBL/GenBank/DDBJ whole genome shotgun (WGS) entry which is preliminary data.</text>
</comment>
<dbReference type="Proteomes" id="UP000321490">
    <property type="component" value="Unassembled WGS sequence"/>
</dbReference>